<evidence type="ECO:0000256" key="6">
    <source>
        <dbReference type="ARBA" id="ARBA00022839"/>
    </source>
</evidence>
<dbReference type="Gene3D" id="3.40.50.300">
    <property type="entry name" value="P-loop containing nucleotide triphosphate hydrolases"/>
    <property type="match status" value="3"/>
</dbReference>
<dbReference type="GO" id="GO:0005524">
    <property type="term" value="F:ATP binding"/>
    <property type="evidence" value="ECO:0007669"/>
    <property type="project" value="UniProtKB-UniRule"/>
</dbReference>
<dbReference type="PANTHER" id="PTHR43788">
    <property type="entry name" value="DNA2/NAM7 HELICASE FAMILY MEMBER"/>
    <property type="match status" value="1"/>
</dbReference>
<keyword evidence="4 11" id="KW-0378">Hydrolase</keyword>
<dbReference type="HAMAP" id="MF_01487">
    <property type="entry name" value="RecD"/>
    <property type="match status" value="1"/>
</dbReference>
<dbReference type="GO" id="GO:0008854">
    <property type="term" value="F:exodeoxyribonuclease V activity"/>
    <property type="evidence" value="ECO:0007669"/>
    <property type="project" value="InterPro"/>
</dbReference>
<dbReference type="GO" id="GO:0016887">
    <property type="term" value="F:ATP hydrolysis activity"/>
    <property type="evidence" value="ECO:0007669"/>
    <property type="project" value="RHEA"/>
</dbReference>
<keyword evidence="10 11" id="KW-0413">Isomerase</keyword>
<keyword evidence="3 11" id="KW-0227">DNA damage</keyword>
<dbReference type="InterPro" id="IPR027785">
    <property type="entry name" value="UvrD-like_helicase_C"/>
</dbReference>
<comment type="function">
    <text evidence="11">A helicase/nuclease that prepares dsDNA breaks (DSB) for recombinational DNA repair. Binds to DSBs and unwinds DNA via a highly rapid and processive ATP-dependent bidirectional helicase activity. Unwinds dsDNA until it encounters a Chi (crossover hotspot instigator) sequence from the 3' direction. Cuts ssDNA a few nucleotides 3' to the Chi site. The properties and activities of the enzyme are changed at Chi. The Chi-altered holoenzyme produces a long 3'-ssDNA overhang and facilitates RecA-binding to the ssDNA for homologous DNA recombination and repair. Holoenzyme degrades any linearized DNA that is unable to undergo homologous recombination. In the holoenzyme this subunit has ssDNA-dependent ATPase and 5'-3' helicase activity. When added to pre-assembled RecBC greatly stimulates nuclease activity and augments holoenzyme processivity. Negatively regulates the RecA-loading ability of RecBCD.</text>
</comment>
<dbReference type="Pfam" id="PF13538">
    <property type="entry name" value="UvrD_C_2"/>
    <property type="match status" value="1"/>
</dbReference>
<organism evidence="14 15">
    <name type="scientific">Nocardioides cavernaquae</name>
    <dbReference type="NCBI Taxonomy" id="2321396"/>
    <lineage>
        <taxon>Bacteria</taxon>
        <taxon>Bacillati</taxon>
        <taxon>Actinomycetota</taxon>
        <taxon>Actinomycetes</taxon>
        <taxon>Propionibacteriales</taxon>
        <taxon>Nocardioidaceae</taxon>
        <taxon>Nocardioides</taxon>
    </lineage>
</organism>
<evidence type="ECO:0000256" key="11">
    <source>
        <dbReference type="HAMAP-Rule" id="MF_01487"/>
    </source>
</evidence>
<comment type="subunit">
    <text evidence="11">Heterotrimer of RecB, RecC and RecD. All subunits contribute to DNA-binding.</text>
</comment>
<dbReference type="GO" id="GO:0009338">
    <property type="term" value="C:exodeoxyribonuclease V complex"/>
    <property type="evidence" value="ECO:0007669"/>
    <property type="project" value="InterPro"/>
</dbReference>
<dbReference type="GO" id="GO:0003677">
    <property type="term" value="F:DNA binding"/>
    <property type="evidence" value="ECO:0007669"/>
    <property type="project" value="UniProtKB-UniRule"/>
</dbReference>
<proteinExistence type="inferred from homology"/>
<keyword evidence="5 11" id="KW-0347">Helicase</keyword>
<keyword evidence="7 11" id="KW-0067">ATP-binding</keyword>
<evidence type="ECO:0000256" key="8">
    <source>
        <dbReference type="ARBA" id="ARBA00023125"/>
    </source>
</evidence>
<keyword evidence="15" id="KW-1185">Reference proteome</keyword>
<dbReference type="InterPro" id="IPR006344">
    <property type="entry name" value="RecD"/>
</dbReference>
<dbReference type="InterPro" id="IPR027417">
    <property type="entry name" value="P-loop_NTPase"/>
</dbReference>
<dbReference type="GO" id="GO:0000724">
    <property type="term" value="P:double-strand break repair via homologous recombination"/>
    <property type="evidence" value="ECO:0007669"/>
    <property type="project" value="UniProtKB-UniRule"/>
</dbReference>
<dbReference type="GO" id="GO:0043139">
    <property type="term" value="F:5'-3' DNA helicase activity"/>
    <property type="evidence" value="ECO:0007669"/>
    <property type="project" value="UniProtKB-UniRule"/>
</dbReference>
<keyword evidence="1 11" id="KW-0540">Nuclease</keyword>
<feature type="domain" description="UvrD-like helicase C-terminal" evidence="12">
    <location>
        <begin position="490"/>
        <end position="536"/>
    </location>
</feature>
<dbReference type="Proteomes" id="UP000276542">
    <property type="component" value="Unassembled WGS sequence"/>
</dbReference>
<dbReference type="Gene3D" id="1.10.10.1020">
    <property type="entry name" value="RecBCD complex, subunit RecD, N-terminal domain"/>
    <property type="match status" value="1"/>
</dbReference>
<sequence length="566" mass="60261">MTTGIWESDDPVDTRRALSASGLLATFNAAGVLEAADVHVARHACAIAGEQDPQAALALALTVRAVRHGSICLALDEVAGELGVAPDLPWPDPASWLESLSSSPLVTQGVLAVEHGLLYLERYRRQEQQVADDLAARAAYPAPAVDRAALDATLARLYPDTRYAEQRDACAGAATRWTTVLTGGPGTGKTTTVKHLLEVLAEQVGPGARIALSAPTGKAAARLQEQVGLPAMTLHRLLGFRRDNQTRFRHDRSNRLPHDIVVVDETSMVSLTMMARLLEAVRPDARLVLVGDPDQLASVEAGAVLGDLVRGYRGRDDSPVAELETVRRYGTHIGELAAALRAGDADAAVAVLGAGHDEVRWLQASDEAIREAALPAALAVHERALAGDSAGALAALDRHRLLCAHRDMVSYWNHRIERWLSEATGDPLRDRMYAGRPLLVTRNDLALGVHNGDTGVVVLAGSGSARVVLAGPAGPIDLAPNRLADVETMHALTIHKSQGSQAAEVTVVLPDEDSRLLTRELLYTAVTRASGVVRIVGSEDALRAAITRRAHRASGLTRRLSGSLTY</sequence>
<comment type="miscellaneous">
    <text evidence="11">In the RecBCD complex, RecB has a slow 3'-5' helicase, an exonuclease activity and loads RecA onto ssDNA, RecD has a fast 5'-3' helicase activity, while RecC stimulates the ATPase and processivity of the RecB helicase and contributes to recognition of the Chi site.</text>
</comment>
<accession>A0A3A5H5H8</accession>
<evidence type="ECO:0000256" key="4">
    <source>
        <dbReference type="ARBA" id="ARBA00022801"/>
    </source>
</evidence>
<evidence type="ECO:0000259" key="12">
    <source>
        <dbReference type="Pfam" id="PF13538"/>
    </source>
</evidence>
<dbReference type="InterPro" id="IPR049550">
    <property type="entry name" value="RecD_N"/>
</dbReference>
<dbReference type="Pfam" id="PF21185">
    <property type="entry name" value="RecD_N"/>
    <property type="match status" value="1"/>
</dbReference>
<evidence type="ECO:0000256" key="10">
    <source>
        <dbReference type="ARBA" id="ARBA00023235"/>
    </source>
</evidence>
<evidence type="ECO:0000256" key="3">
    <source>
        <dbReference type="ARBA" id="ARBA00022763"/>
    </source>
</evidence>
<evidence type="ECO:0000256" key="9">
    <source>
        <dbReference type="ARBA" id="ARBA00023204"/>
    </source>
</evidence>
<dbReference type="GO" id="GO:0017116">
    <property type="term" value="F:single-stranded DNA helicase activity"/>
    <property type="evidence" value="ECO:0007669"/>
    <property type="project" value="TreeGrafter"/>
</dbReference>
<dbReference type="InterPro" id="IPR041851">
    <property type="entry name" value="RecD_N_sf"/>
</dbReference>
<name>A0A3A5H5H8_9ACTN</name>
<feature type="binding site" evidence="11">
    <location>
        <begin position="183"/>
        <end position="190"/>
    </location>
    <ligand>
        <name>ATP</name>
        <dbReference type="ChEBI" id="CHEBI:30616"/>
    </ligand>
</feature>
<comment type="similarity">
    <text evidence="11">Belongs to the RecD family.</text>
</comment>
<dbReference type="InterPro" id="IPR050534">
    <property type="entry name" value="Coronavir_polyprotein_1ab"/>
</dbReference>
<evidence type="ECO:0000313" key="15">
    <source>
        <dbReference type="Proteomes" id="UP000276542"/>
    </source>
</evidence>
<comment type="caution">
    <text evidence="14">The sequence shown here is derived from an EMBL/GenBank/DDBJ whole genome shotgun (WGS) entry which is preliminary data.</text>
</comment>
<evidence type="ECO:0000256" key="7">
    <source>
        <dbReference type="ARBA" id="ARBA00022840"/>
    </source>
</evidence>
<dbReference type="CDD" id="cd17933">
    <property type="entry name" value="DEXSc_RecD-like"/>
    <property type="match status" value="1"/>
</dbReference>
<dbReference type="Pfam" id="PF13604">
    <property type="entry name" value="AAA_30"/>
    <property type="match status" value="1"/>
</dbReference>
<keyword evidence="6 11" id="KW-0269">Exonuclease</keyword>
<keyword evidence="8 11" id="KW-0238">DNA-binding</keyword>
<dbReference type="EMBL" id="QYRP01000002">
    <property type="protein sequence ID" value="RJS45946.1"/>
    <property type="molecule type" value="Genomic_DNA"/>
</dbReference>
<dbReference type="SUPFAM" id="SSF52540">
    <property type="entry name" value="P-loop containing nucleoside triphosphate hydrolases"/>
    <property type="match status" value="2"/>
</dbReference>
<evidence type="ECO:0000259" key="13">
    <source>
        <dbReference type="Pfam" id="PF21185"/>
    </source>
</evidence>
<dbReference type="CDD" id="cd18809">
    <property type="entry name" value="SF1_C_RecD"/>
    <property type="match status" value="1"/>
</dbReference>
<keyword evidence="2 11" id="KW-0547">Nucleotide-binding</keyword>
<dbReference type="RefSeq" id="WP_120059846.1">
    <property type="nucleotide sequence ID" value="NZ_QYRP01000002.1"/>
</dbReference>
<gene>
    <name evidence="11 14" type="primary">recD</name>
    <name evidence="14" type="ORF">D4739_06715</name>
</gene>
<protein>
    <recommendedName>
        <fullName evidence="11">RecBCD enzyme subunit RecD</fullName>
        <ecNumber evidence="11">5.6.2.3</ecNumber>
    </recommendedName>
    <alternativeName>
        <fullName evidence="11">DNA 5'-3' helicase subunit RecD</fullName>
    </alternativeName>
    <alternativeName>
        <fullName evidence="11">Exonuclease V subunit RecD</fullName>
        <shortName evidence="11">ExoV subunit RecD</shortName>
    </alternativeName>
    <alternativeName>
        <fullName evidence="11">Helicase/nuclease RecBCD subunit RecD</fullName>
    </alternativeName>
</protein>
<dbReference type="NCBIfam" id="TIGR01447">
    <property type="entry name" value="recD"/>
    <property type="match status" value="1"/>
</dbReference>
<dbReference type="OrthoDB" id="9763659at2"/>
<reference evidence="15" key="1">
    <citation type="submission" date="2018-09" db="EMBL/GenBank/DDBJ databases">
        <authorList>
            <person name="Zhu H."/>
        </authorList>
    </citation>
    <scope>NUCLEOTIDE SEQUENCE [LARGE SCALE GENOMIC DNA]</scope>
    <source>
        <strain evidence="15">K1W22B-1</strain>
    </source>
</reference>
<evidence type="ECO:0000256" key="2">
    <source>
        <dbReference type="ARBA" id="ARBA00022741"/>
    </source>
</evidence>
<evidence type="ECO:0000256" key="1">
    <source>
        <dbReference type="ARBA" id="ARBA00022722"/>
    </source>
</evidence>
<evidence type="ECO:0000256" key="5">
    <source>
        <dbReference type="ARBA" id="ARBA00022806"/>
    </source>
</evidence>
<dbReference type="AlphaFoldDB" id="A0A3A5H5H8"/>
<keyword evidence="9 11" id="KW-0234">DNA repair</keyword>
<dbReference type="PANTHER" id="PTHR43788:SF6">
    <property type="entry name" value="DNA HELICASE B"/>
    <property type="match status" value="1"/>
</dbReference>
<dbReference type="EC" id="5.6.2.3" evidence="11"/>
<feature type="domain" description="RecBCD enzyme subunit RecD N-terminal" evidence="13">
    <location>
        <begin position="30"/>
        <end position="109"/>
    </location>
</feature>
<comment type="catalytic activity">
    <reaction evidence="11">
        <text>ATP + H2O = ADP + phosphate + H(+)</text>
        <dbReference type="Rhea" id="RHEA:13065"/>
        <dbReference type="ChEBI" id="CHEBI:15377"/>
        <dbReference type="ChEBI" id="CHEBI:15378"/>
        <dbReference type="ChEBI" id="CHEBI:30616"/>
        <dbReference type="ChEBI" id="CHEBI:43474"/>
        <dbReference type="ChEBI" id="CHEBI:456216"/>
        <dbReference type="EC" id="5.6.2.3"/>
    </reaction>
</comment>
<evidence type="ECO:0000313" key="14">
    <source>
        <dbReference type="EMBL" id="RJS45946.1"/>
    </source>
</evidence>